<dbReference type="InterPro" id="IPR036397">
    <property type="entry name" value="RNaseH_sf"/>
</dbReference>
<protein>
    <submittedName>
        <fullName evidence="2">Mu transposase C-terminal domain-containing protein</fullName>
    </submittedName>
</protein>
<dbReference type="SUPFAM" id="SSF46689">
    <property type="entry name" value="Homeodomain-like"/>
    <property type="match status" value="1"/>
</dbReference>
<dbReference type="InterPro" id="IPR015378">
    <property type="entry name" value="Transposase-like_Mu_C"/>
</dbReference>
<accession>A0ABV8NMT4</accession>
<dbReference type="PANTHER" id="PTHR35004">
    <property type="entry name" value="TRANSPOSASE RV3428C-RELATED"/>
    <property type="match status" value="1"/>
</dbReference>
<name>A0ABV8NMT4_9SPHI</name>
<keyword evidence="3" id="KW-1185">Reference proteome</keyword>
<dbReference type="Gene3D" id="3.30.420.10">
    <property type="entry name" value="Ribonuclease H-like superfamily/Ribonuclease H"/>
    <property type="match status" value="1"/>
</dbReference>
<feature type="domain" description="Integrase catalytic" evidence="1">
    <location>
        <begin position="143"/>
        <end position="330"/>
    </location>
</feature>
<gene>
    <name evidence="2" type="ORF">ACFOUY_10440</name>
</gene>
<reference evidence="3" key="1">
    <citation type="journal article" date="2019" name="Int. J. Syst. Evol. Microbiol.">
        <title>The Global Catalogue of Microorganisms (GCM) 10K type strain sequencing project: providing services to taxonomists for standard genome sequencing and annotation.</title>
        <authorList>
            <consortium name="The Broad Institute Genomics Platform"/>
            <consortium name="The Broad Institute Genome Sequencing Center for Infectious Disease"/>
            <person name="Wu L."/>
            <person name="Ma J."/>
        </authorList>
    </citation>
    <scope>NUCLEOTIDE SEQUENCE [LARGE SCALE GENOMIC DNA]</scope>
    <source>
        <strain evidence="3">CCM 8689</strain>
    </source>
</reference>
<dbReference type="Gene3D" id="2.30.30.130">
    <property type="entry name" value="Transposase, Mu, C-terminal"/>
    <property type="match status" value="1"/>
</dbReference>
<dbReference type="PANTHER" id="PTHR35004:SF6">
    <property type="entry name" value="TRANSPOSASE"/>
    <property type="match status" value="1"/>
</dbReference>
<dbReference type="Pfam" id="PF00665">
    <property type="entry name" value="rve"/>
    <property type="match status" value="1"/>
</dbReference>
<comment type="caution">
    <text evidence="2">The sequence shown here is derived from an EMBL/GenBank/DDBJ whole genome shotgun (WGS) entry which is preliminary data.</text>
</comment>
<evidence type="ECO:0000313" key="3">
    <source>
        <dbReference type="Proteomes" id="UP001595792"/>
    </source>
</evidence>
<dbReference type="Proteomes" id="UP001595792">
    <property type="component" value="Unassembled WGS sequence"/>
</dbReference>
<dbReference type="SUPFAM" id="SSF50610">
    <property type="entry name" value="mu transposase, C-terminal domain"/>
    <property type="match status" value="1"/>
</dbReference>
<dbReference type="InterPro" id="IPR009057">
    <property type="entry name" value="Homeodomain-like_sf"/>
</dbReference>
<dbReference type="InterPro" id="IPR012337">
    <property type="entry name" value="RNaseH-like_sf"/>
</dbReference>
<dbReference type="InterPro" id="IPR001584">
    <property type="entry name" value="Integrase_cat-core"/>
</dbReference>
<dbReference type="EMBL" id="JBHSBY010000103">
    <property type="protein sequence ID" value="MFC4197118.1"/>
    <property type="molecule type" value="Genomic_DNA"/>
</dbReference>
<evidence type="ECO:0000259" key="1">
    <source>
        <dbReference type="PROSITE" id="PS50994"/>
    </source>
</evidence>
<dbReference type="PROSITE" id="PS50994">
    <property type="entry name" value="INTEGRASE"/>
    <property type="match status" value="1"/>
</dbReference>
<dbReference type="Pfam" id="PF09299">
    <property type="entry name" value="Mu-transpos_C"/>
    <property type="match status" value="1"/>
</dbReference>
<dbReference type="SUPFAM" id="SSF53098">
    <property type="entry name" value="Ribonuclease H-like"/>
    <property type="match status" value="1"/>
</dbReference>
<dbReference type="InterPro" id="IPR009004">
    <property type="entry name" value="Transposase_Mu_C"/>
</dbReference>
<organism evidence="2 3">
    <name type="scientific">Pedobacter jamesrossensis</name>
    <dbReference type="NCBI Taxonomy" id="1908238"/>
    <lineage>
        <taxon>Bacteria</taxon>
        <taxon>Pseudomonadati</taxon>
        <taxon>Bacteroidota</taxon>
        <taxon>Sphingobacteriia</taxon>
        <taxon>Sphingobacteriales</taxon>
        <taxon>Sphingobacteriaceae</taxon>
        <taxon>Pedobacter</taxon>
    </lineage>
</organism>
<dbReference type="RefSeq" id="WP_378960500.1">
    <property type="nucleotide sequence ID" value="NZ_JBHRXC010000016.1"/>
</dbReference>
<sequence>MEKRSSLEKYRLIFPILERETTMVEVSKSEGIPVRTLAYWVKRFSEKGTLGLERTKRKDSGCSRVLSQELKELIQGMALQKPRLTISAIHRKIVLLAKRSSMKAPSYETVYSIVTKINPALLTLALEGSKVYQQKYELIYRRECNTPNEIWQCDHTELDIYIIDAAGREKKPWITTIIDDYSRAIMAIFISLDAPSALNTAFALRRAIWRKHEPAWVVCGIPQILYTDHGSDFMSDHIKQVCTSLKIRMINSAVGRPQGRGKIERFFGALNECLLIDLPGHSVKGKPLSKPKLTLEHLESAVMDFILNNYHVTSHSTTGIPPIDRWNNGFLPQMPESLEILDLLLLTIHKPRKVQRDGIRFQGMRYIAPTLAGFVGEQITIRYDPRDLAEIKVYHEEKFLCKGICQDLAEMVVSLKEIKAARSAVKNSLAGQIKDSKLLLKKLTQAKIIDDNKIKPKDSTYQENINSSKTSLKLYKNE</sequence>
<proteinExistence type="predicted"/>
<evidence type="ECO:0000313" key="2">
    <source>
        <dbReference type="EMBL" id="MFC4197118.1"/>
    </source>
</evidence>